<dbReference type="Gene3D" id="1.10.10.250">
    <property type="entry name" value="Ribosomal protein L11, C-terminal domain"/>
    <property type="match status" value="1"/>
</dbReference>
<proteinExistence type="inferred from homology"/>
<dbReference type="InterPro" id="IPR036769">
    <property type="entry name" value="Ribosomal_uL11_C_sf"/>
</dbReference>
<dbReference type="GeneID" id="580926"/>
<dbReference type="OrthoDB" id="1091498at2759"/>
<dbReference type="CDD" id="cd00349">
    <property type="entry name" value="Ribosomal_L11"/>
    <property type="match status" value="1"/>
</dbReference>
<protein>
    <recommendedName>
        <fullName evidence="8">Large ribosomal subunit protein uL11m</fullName>
    </recommendedName>
    <alternativeName>
        <fullName evidence="9">39S ribosomal protein L11, mitochondrial</fullName>
    </alternativeName>
</protein>
<dbReference type="FunFam" id="3.30.1550.10:FF:000003">
    <property type="entry name" value="39S ribosomal protein L11, mitochondrial"/>
    <property type="match status" value="1"/>
</dbReference>
<dbReference type="GO" id="GO:0005762">
    <property type="term" value="C:mitochondrial large ribosomal subunit"/>
    <property type="evidence" value="ECO:0000318"/>
    <property type="project" value="GO_Central"/>
</dbReference>
<dbReference type="InterPro" id="IPR020783">
    <property type="entry name" value="Ribosomal_uL11_C"/>
</dbReference>
<evidence type="ECO:0000256" key="8">
    <source>
        <dbReference type="ARBA" id="ARBA00040104"/>
    </source>
</evidence>
<comment type="similarity">
    <text evidence="2 10">Belongs to the universal ribosomal protein uL11 family.</text>
</comment>
<organism evidence="14 15">
    <name type="scientific">Strongylocentrotus purpuratus</name>
    <name type="common">Purple sea urchin</name>
    <dbReference type="NCBI Taxonomy" id="7668"/>
    <lineage>
        <taxon>Eukaryota</taxon>
        <taxon>Metazoa</taxon>
        <taxon>Echinodermata</taxon>
        <taxon>Eleutherozoa</taxon>
        <taxon>Echinozoa</taxon>
        <taxon>Echinoidea</taxon>
        <taxon>Euechinoidea</taxon>
        <taxon>Echinacea</taxon>
        <taxon>Camarodonta</taxon>
        <taxon>Echinidea</taxon>
        <taxon>Strongylocentrotidae</taxon>
        <taxon>Strongylocentrotus</taxon>
    </lineage>
</organism>
<dbReference type="Gene3D" id="3.30.1550.10">
    <property type="entry name" value="Ribosomal protein L11/L12, N-terminal domain"/>
    <property type="match status" value="1"/>
</dbReference>
<reference evidence="14" key="2">
    <citation type="submission" date="2021-01" db="UniProtKB">
        <authorList>
            <consortium name="EnsemblMetazoa"/>
        </authorList>
    </citation>
    <scope>IDENTIFICATION</scope>
</reference>
<dbReference type="SUPFAM" id="SSF54747">
    <property type="entry name" value="Ribosomal L11/L12e N-terminal domain"/>
    <property type="match status" value="1"/>
</dbReference>
<evidence type="ECO:0000256" key="3">
    <source>
        <dbReference type="ARBA" id="ARBA00022946"/>
    </source>
</evidence>
<evidence type="ECO:0000259" key="12">
    <source>
        <dbReference type="Pfam" id="PF00298"/>
    </source>
</evidence>
<comment type="subunit">
    <text evidence="7">Component of the mitochondrial ribosome large subunit (39S) which comprises a 16S rRNA and about 50 distinct proteins.</text>
</comment>
<evidence type="ECO:0000313" key="14">
    <source>
        <dbReference type="EnsemblMetazoa" id="XP_786047"/>
    </source>
</evidence>
<feature type="domain" description="Large ribosomal subunit protein uL11 N-terminal" evidence="13">
    <location>
        <begin position="24"/>
        <end position="82"/>
    </location>
</feature>
<keyword evidence="4 10" id="KW-0689">Ribosomal protein</keyword>
<dbReference type="EnsemblMetazoa" id="XM_780954">
    <property type="protein sequence ID" value="XP_786047"/>
    <property type="gene ID" value="LOC580926"/>
</dbReference>
<evidence type="ECO:0000256" key="2">
    <source>
        <dbReference type="ARBA" id="ARBA00010537"/>
    </source>
</evidence>
<evidence type="ECO:0000256" key="5">
    <source>
        <dbReference type="ARBA" id="ARBA00023128"/>
    </source>
</evidence>
<evidence type="ECO:0000259" key="13">
    <source>
        <dbReference type="Pfam" id="PF03946"/>
    </source>
</evidence>
<keyword evidence="15" id="KW-1185">Reference proteome</keyword>
<evidence type="ECO:0000256" key="6">
    <source>
        <dbReference type="ARBA" id="ARBA00023274"/>
    </source>
</evidence>
<comment type="subcellular location">
    <subcellularLocation>
        <location evidence="1">Mitochondrion</location>
    </subcellularLocation>
</comment>
<dbReference type="SUPFAM" id="SSF46906">
    <property type="entry name" value="Ribosomal protein L11, C-terminal domain"/>
    <property type="match status" value="1"/>
</dbReference>
<evidence type="ECO:0000256" key="1">
    <source>
        <dbReference type="ARBA" id="ARBA00004173"/>
    </source>
</evidence>
<feature type="region of interest" description="Disordered" evidence="11">
    <location>
        <begin position="167"/>
        <end position="192"/>
    </location>
</feature>
<dbReference type="InterPro" id="IPR006519">
    <property type="entry name" value="Ribosomal_uL11_bac-typ"/>
</dbReference>
<evidence type="ECO:0000256" key="4">
    <source>
        <dbReference type="ARBA" id="ARBA00022980"/>
    </source>
</evidence>
<keyword evidence="5" id="KW-0496">Mitochondrion</keyword>
<dbReference type="PANTHER" id="PTHR11661">
    <property type="entry name" value="60S RIBOSOMAL PROTEIN L12"/>
    <property type="match status" value="1"/>
</dbReference>
<dbReference type="NCBIfam" id="TIGR01632">
    <property type="entry name" value="L11_bact"/>
    <property type="match status" value="1"/>
</dbReference>
<dbReference type="InterPro" id="IPR000911">
    <property type="entry name" value="Ribosomal_uL11"/>
</dbReference>
<dbReference type="Pfam" id="PF03946">
    <property type="entry name" value="Ribosomal_L11_N"/>
    <property type="match status" value="1"/>
</dbReference>
<name>A0A7M7RBM6_STRPU</name>
<keyword evidence="6 10" id="KW-0687">Ribonucleoprotein</keyword>
<dbReference type="GO" id="GO:0006412">
    <property type="term" value="P:translation"/>
    <property type="evidence" value="ECO:0000318"/>
    <property type="project" value="GO_Central"/>
</dbReference>
<evidence type="ECO:0000313" key="15">
    <source>
        <dbReference type="Proteomes" id="UP000007110"/>
    </source>
</evidence>
<dbReference type="AlphaFoldDB" id="A0A7M7RBM6"/>
<dbReference type="GO" id="GO:0070180">
    <property type="term" value="F:large ribosomal subunit rRNA binding"/>
    <property type="evidence" value="ECO:0000318"/>
    <property type="project" value="GO_Central"/>
</dbReference>
<dbReference type="SMART" id="SM00649">
    <property type="entry name" value="RL11"/>
    <property type="match status" value="1"/>
</dbReference>
<reference evidence="15" key="1">
    <citation type="submission" date="2015-02" db="EMBL/GenBank/DDBJ databases">
        <title>Genome sequencing for Strongylocentrotus purpuratus.</title>
        <authorList>
            <person name="Murali S."/>
            <person name="Liu Y."/>
            <person name="Vee V."/>
            <person name="English A."/>
            <person name="Wang M."/>
            <person name="Skinner E."/>
            <person name="Han Y."/>
            <person name="Muzny D.M."/>
            <person name="Worley K.C."/>
            <person name="Gibbs R.A."/>
        </authorList>
    </citation>
    <scope>NUCLEOTIDE SEQUENCE</scope>
</reference>
<keyword evidence="3" id="KW-0809">Transit peptide</keyword>
<dbReference type="KEGG" id="spu:580926"/>
<dbReference type="PANTHER" id="PTHR11661:SF1">
    <property type="entry name" value="LARGE RIBOSOMAL SUBUNIT PROTEIN UL11M"/>
    <property type="match status" value="1"/>
</dbReference>
<dbReference type="InterPro" id="IPR036796">
    <property type="entry name" value="Ribosomal_uL11_N_sf"/>
</dbReference>
<dbReference type="InParanoid" id="A0A7M7RBM6"/>
<evidence type="ECO:0000256" key="9">
    <source>
        <dbReference type="ARBA" id="ARBA00041455"/>
    </source>
</evidence>
<dbReference type="OMA" id="CKQFNAK"/>
<dbReference type="Pfam" id="PF00298">
    <property type="entry name" value="Ribosomal_L11"/>
    <property type="match status" value="1"/>
</dbReference>
<dbReference type="HAMAP" id="MF_00736">
    <property type="entry name" value="Ribosomal_uL11"/>
    <property type="match status" value="1"/>
</dbReference>
<feature type="domain" description="Large ribosomal subunit protein uL11 C-terminal" evidence="12">
    <location>
        <begin position="88"/>
        <end position="157"/>
    </location>
</feature>
<dbReference type="CTD" id="65003"/>
<dbReference type="GO" id="GO:0003735">
    <property type="term" value="F:structural constituent of ribosome"/>
    <property type="evidence" value="ECO:0000318"/>
    <property type="project" value="GO_Central"/>
</dbReference>
<dbReference type="RefSeq" id="XP_786047.1">
    <property type="nucleotide sequence ID" value="XM_780954.5"/>
</dbReference>
<evidence type="ECO:0000256" key="10">
    <source>
        <dbReference type="RuleBase" id="RU003978"/>
    </source>
</evidence>
<dbReference type="FunFam" id="1.10.10.250:FF:000003">
    <property type="entry name" value="Mitochondrial ribosomal protein L11"/>
    <property type="match status" value="1"/>
</dbReference>
<sequence>MSRATKSAKAAKDTAKKVNLGNVIRTYVRAGSAVPGPPLGPVLGQRGVAIGQFCKDFNEKTKHIKDGIPLPSKIYINPDRTYNIKFTTPPVSYFLKQAAGMKKGAYQPGQQEFGVISLKHIYEIALIKSQDENMEGLPMDHICKMAIGSAHSMGIKVVPRLEEEEMTSYMEDSTQRREAFEEEMTEAKAAAK</sequence>
<dbReference type="InterPro" id="IPR020784">
    <property type="entry name" value="Ribosomal_uL11_N"/>
</dbReference>
<evidence type="ECO:0000256" key="7">
    <source>
        <dbReference type="ARBA" id="ARBA00038782"/>
    </source>
</evidence>
<dbReference type="Proteomes" id="UP000007110">
    <property type="component" value="Unassembled WGS sequence"/>
</dbReference>
<accession>A0A7M7RBM6</accession>
<evidence type="ECO:0000256" key="11">
    <source>
        <dbReference type="SAM" id="MobiDB-lite"/>
    </source>
</evidence>